<dbReference type="GO" id="GO:0043025">
    <property type="term" value="C:neuronal cell body"/>
    <property type="evidence" value="ECO:0007669"/>
    <property type="project" value="TreeGrafter"/>
</dbReference>
<feature type="non-terminal residue" evidence="9">
    <location>
        <position position="391"/>
    </location>
</feature>
<keyword evidence="5 8" id="KW-0472">Membrane</keyword>
<keyword evidence="7 8" id="KW-0807">Transducer</keyword>
<sequence length="391" mass="46161">MIHCKIDNFISSIMPFYCISKALGLAPLVIHKNESIINGIKFKTKVILNILYTFMIGSVIICLFVSHIRYFWKQIYPYGTVNFFVADLCSKLSLYGIPFVSVILSVFNKEELSIILQKIHEVDQKLSKKSNIYIKIFIFSILEVFLAICCIMILYEIIVITWGMDPFIFFYYETFTHVITLIVDLQFVNILMYVRYLFNTLNNELYSFVDNHSNENINTILFFKKFTVQNVHNLKTIYKELQEIVELINSYFRWQIVLETSGIFVHLVTTIFNWVLVIEHYFETNENCEVYLYRIYSLFCWIMFYVFKIFVISISGELCINQAHVTLNIIHKLLLNTNLSQETSKCLINFVFYTSCKRLRIKNGIFEIDMTLFHSVFAAALIYVTILFQIE</sequence>
<protein>
    <recommendedName>
        <fullName evidence="8">Gustatory receptor</fullName>
    </recommendedName>
</protein>
<dbReference type="GO" id="GO:0007165">
    <property type="term" value="P:signal transduction"/>
    <property type="evidence" value="ECO:0007669"/>
    <property type="project" value="UniProtKB-KW"/>
</dbReference>
<evidence type="ECO:0000313" key="9">
    <source>
        <dbReference type="EMBL" id="KAJ9593559.1"/>
    </source>
</evidence>
<evidence type="ECO:0000256" key="3">
    <source>
        <dbReference type="ARBA" id="ARBA00022692"/>
    </source>
</evidence>
<comment type="caution">
    <text evidence="9">The sequence shown here is derived from an EMBL/GenBank/DDBJ whole genome shotgun (WGS) entry which is preliminary data.</text>
</comment>
<evidence type="ECO:0000313" key="10">
    <source>
        <dbReference type="Proteomes" id="UP001233999"/>
    </source>
</evidence>
<dbReference type="GO" id="GO:0050909">
    <property type="term" value="P:sensory perception of taste"/>
    <property type="evidence" value="ECO:0007669"/>
    <property type="project" value="InterPro"/>
</dbReference>
<feature type="transmembrane region" description="Helical" evidence="8">
    <location>
        <begin position="370"/>
        <end position="390"/>
    </location>
</feature>
<feature type="transmembrane region" description="Helical" evidence="8">
    <location>
        <begin position="132"/>
        <end position="155"/>
    </location>
</feature>
<dbReference type="InterPro" id="IPR013604">
    <property type="entry name" value="7TM_chemorcpt"/>
</dbReference>
<dbReference type="EMBL" id="JASPKZ010003429">
    <property type="protein sequence ID" value="KAJ9593559.1"/>
    <property type="molecule type" value="Genomic_DNA"/>
</dbReference>
<dbReference type="GO" id="GO:0030425">
    <property type="term" value="C:dendrite"/>
    <property type="evidence" value="ECO:0007669"/>
    <property type="project" value="TreeGrafter"/>
</dbReference>
<keyword evidence="10" id="KW-1185">Reference proteome</keyword>
<evidence type="ECO:0000256" key="5">
    <source>
        <dbReference type="ARBA" id="ARBA00023136"/>
    </source>
</evidence>
<evidence type="ECO:0000256" key="4">
    <source>
        <dbReference type="ARBA" id="ARBA00022989"/>
    </source>
</evidence>
<dbReference type="PANTHER" id="PTHR21143:SF121">
    <property type="entry name" value="GUSTATORY AND ODORANT RECEPTOR 21A"/>
    <property type="match status" value="1"/>
</dbReference>
<evidence type="ECO:0000256" key="7">
    <source>
        <dbReference type="ARBA" id="ARBA00023224"/>
    </source>
</evidence>
<dbReference type="Pfam" id="PF08395">
    <property type="entry name" value="7tm_7"/>
    <property type="match status" value="1"/>
</dbReference>
<dbReference type="GO" id="GO:0005886">
    <property type="term" value="C:plasma membrane"/>
    <property type="evidence" value="ECO:0007669"/>
    <property type="project" value="UniProtKB-SubCell"/>
</dbReference>
<gene>
    <name evidence="9" type="ORF">L9F63_014899</name>
</gene>
<keyword evidence="3 8" id="KW-0812">Transmembrane</keyword>
<feature type="transmembrane region" description="Helical" evidence="8">
    <location>
        <begin position="50"/>
        <end position="72"/>
    </location>
</feature>
<dbReference type="PANTHER" id="PTHR21143">
    <property type="entry name" value="INVERTEBRATE GUSTATORY RECEPTOR"/>
    <property type="match status" value="1"/>
</dbReference>
<keyword evidence="2 8" id="KW-1003">Cell membrane</keyword>
<evidence type="ECO:0000256" key="2">
    <source>
        <dbReference type="ARBA" id="ARBA00022475"/>
    </source>
</evidence>
<comment type="subcellular location">
    <subcellularLocation>
        <location evidence="1 8">Cell membrane</location>
        <topology evidence="1 8">Multi-pass membrane protein</topology>
    </subcellularLocation>
</comment>
<organism evidence="9 10">
    <name type="scientific">Diploptera punctata</name>
    <name type="common">Pacific beetle cockroach</name>
    <dbReference type="NCBI Taxonomy" id="6984"/>
    <lineage>
        <taxon>Eukaryota</taxon>
        <taxon>Metazoa</taxon>
        <taxon>Ecdysozoa</taxon>
        <taxon>Arthropoda</taxon>
        <taxon>Hexapoda</taxon>
        <taxon>Insecta</taxon>
        <taxon>Pterygota</taxon>
        <taxon>Neoptera</taxon>
        <taxon>Polyneoptera</taxon>
        <taxon>Dictyoptera</taxon>
        <taxon>Blattodea</taxon>
        <taxon>Blaberoidea</taxon>
        <taxon>Blaberidae</taxon>
        <taxon>Diplopterinae</taxon>
        <taxon>Diploptera</taxon>
    </lineage>
</organism>
<reference evidence="9" key="2">
    <citation type="submission" date="2023-05" db="EMBL/GenBank/DDBJ databases">
        <authorList>
            <person name="Fouks B."/>
        </authorList>
    </citation>
    <scope>NUCLEOTIDE SEQUENCE</scope>
    <source>
        <strain evidence="9">Stay&amp;Tobe</strain>
        <tissue evidence="9">Testes</tissue>
    </source>
</reference>
<feature type="transmembrane region" description="Helical" evidence="8">
    <location>
        <begin position="12"/>
        <end position="30"/>
    </location>
</feature>
<dbReference type="Proteomes" id="UP001233999">
    <property type="component" value="Unassembled WGS sequence"/>
</dbReference>
<keyword evidence="4 8" id="KW-1133">Transmembrane helix</keyword>
<feature type="transmembrane region" description="Helical" evidence="8">
    <location>
        <begin position="256"/>
        <end position="278"/>
    </location>
</feature>
<reference evidence="9" key="1">
    <citation type="journal article" date="2023" name="IScience">
        <title>Live-bearing cockroach genome reveals convergent evolutionary mechanisms linked to viviparity in insects and beyond.</title>
        <authorList>
            <person name="Fouks B."/>
            <person name="Harrison M.C."/>
            <person name="Mikhailova A.A."/>
            <person name="Marchal E."/>
            <person name="English S."/>
            <person name="Carruthers M."/>
            <person name="Jennings E.C."/>
            <person name="Chiamaka E.L."/>
            <person name="Frigard R.A."/>
            <person name="Pippel M."/>
            <person name="Attardo G.M."/>
            <person name="Benoit J.B."/>
            <person name="Bornberg-Bauer E."/>
            <person name="Tobe S.S."/>
        </authorList>
    </citation>
    <scope>NUCLEOTIDE SEQUENCE</scope>
    <source>
        <strain evidence="9">Stay&amp;Tobe</strain>
    </source>
</reference>
<evidence type="ECO:0000256" key="6">
    <source>
        <dbReference type="ARBA" id="ARBA00023170"/>
    </source>
</evidence>
<feature type="transmembrane region" description="Helical" evidence="8">
    <location>
        <begin position="290"/>
        <end position="311"/>
    </location>
</feature>
<keyword evidence="6 8" id="KW-0675">Receptor</keyword>
<comment type="similarity">
    <text evidence="8">Belongs to the insect chemoreceptor superfamily. Gustatory receptor (GR) family.</text>
</comment>
<comment type="function">
    <text evidence="8">Gustatory receptor which mediates acceptance or avoidance behavior, depending on its substrates.</text>
</comment>
<feature type="transmembrane region" description="Helical" evidence="8">
    <location>
        <begin position="175"/>
        <end position="198"/>
    </location>
</feature>
<name>A0AAD8A6W2_DIPPU</name>
<dbReference type="AlphaFoldDB" id="A0AAD8A6W2"/>
<evidence type="ECO:0000256" key="1">
    <source>
        <dbReference type="ARBA" id="ARBA00004651"/>
    </source>
</evidence>
<evidence type="ECO:0000256" key="8">
    <source>
        <dbReference type="RuleBase" id="RU363108"/>
    </source>
</evidence>
<accession>A0AAD8A6W2</accession>
<proteinExistence type="inferred from homology"/>
<dbReference type="GO" id="GO:0030424">
    <property type="term" value="C:axon"/>
    <property type="evidence" value="ECO:0007669"/>
    <property type="project" value="TreeGrafter"/>
</dbReference>